<gene>
    <name evidence="1" type="ORF">PODLI_1B041536</name>
</gene>
<name>A0AA35PRZ1_9SAUR</name>
<dbReference type="Proteomes" id="UP001178461">
    <property type="component" value="Chromosome 15"/>
</dbReference>
<protein>
    <submittedName>
        <fullName evidence="1">Uncharacterized protein</fullName>
    </submittedName>
</protein>
<dbReference type="AlphaFoldDB" id="A0AA35PRZ1"/>
<accession>A0AA35PRZ1</accession>
<keyword evidence="2" id="KW-1185">Reference proteome</keyword>
<dbReference type="EMBL" id="OX395141">
    <property type="protein sequence ID" value="CAI5795713.1"/>
    <property type="molecule type" value="Genomic_DNA"/>
</dbReference>
<sequence length="99" mass="11422">MMPFSAKDRQQEPKNWKWAEVYQEVWCYDDCHLYNAHPSFADGLNCESGQEYHDCSKHSEMTFRSMSSPGSMFSFPPEAPCVFHPLMGWTGGLTSGWVF</sequence>
<evidence type="ECO:0000313" key="2">
    <source>
        <dbReference type="Proteomes" id="UP001178461"/>
    </source>
</evidence>
<organism evidence="1 2">
    <name type="scientific">Podarcis lilfordi</name>
    <name type="common">Lilford's wall lizard</name>
    <dbReference type="NCBI Taxonomy" id="74358"/>
    <lineage>
        <taxon>Eukaryota</taxon>
        <taxon>Metazoa</taxon>
        <taxon>Chordata</taxon>
        <taxon>Craniata</taxon>
        <taxon>Vertebrata</taxon>
        <taxon>Euteleostomi</taxon>
        <taxon>Lepidosauria</taxon>
        <taxon>Squamata</taxon>
        <taxon>Bifurcata</taxon>
        <taxon>Unidentata</taxon>
        <taxon>Episquamata</taxon>
        <taxon>Laterata</taxon>
        <taxon>Lacertibaenia</taxon>
        <taxon>Lacertidae</taxon>
        <taxon>Podarcis</taxon>
    </lineage>
</organism>
<reference evidence="1" key="1">
    <citation type="submission" date="2022-12" db="EMBL/GenBank/DDBJ databases">
        <authorList>
            <person name="Alioto T."/>
            <person name="Alioto T."/>
            <person name="Gomez Garrido J."/>
        </authorList>
    </citation>
    <scope>NUCLEOTIDE SEQUENCE</scope>
</reference>
<evidence type="ECO:0000313" key="1">
    <source>
        <dbReference type="EMBL" id="CAI5795713.1"/>
    </source>
</evidence>
<proteinExistence type="predicted"/>